<dbReference type="HOGENOM" id="CLU_921492_0_0_1"/>
<dbReference type="RefSeq" id="XP_023436880.1">
    <property type="nucleotide sequence ID" value="XM_023569704.1"/>
</dbReference>
<keyword evidence="3" id="KW-1185">Reference proteome</keyword>
<proteinExistence type="predicted"/>
<dbReference type="InterPro" id="IPR045518">
    <property type="entry name" value="2EXR"/>
</dbReference>
<evidence type="ECO:0000259" key="1">
    <source>
        <dbReference type="Pfam" id="PF20150"/>
    </source>
</evidence>
<protein>
    <recommendedName>
        <fullName evidence="1">2EXR domain-containing protein</fullName>
    </recommendedName>
</protein>
<feature type="domain" description="2EXR" evidence="1">
    <location>
        <begin position="22"/>
        <end position="135"/>
    </location>
</feature>
<accession>S0ELM3</accession>
<evidence type="ECO:0000313" key="3">
    <source>
        <dbReference type="Proteomes" id="UP000016800"/>
    </source>
</evidence>
<dbReference type="GeneID" id="35404336"/>
<dbReference type="EMBL" id="HF679032">
    <property type="protein sequence ID" value="CCT74802.1"/>
    <property type="molecule type" value="Genomic_DNA"/>
</dbReference>
<sequence length="302" mass="35131">MGELPTSDPEPNVESLSDLSSFRLFSQLPAELQFMIWEAAFCATSRFINIRLYMALGYNGGSNLPRPNMCITGGSFILRGRETDKFRESHRLSLACWVARKVYLLRYPQSIILLNSIRRKDGYSRIRCNIAHDILCIEKINGIFHEHDDRRLFTTPLLTQMARQAFSSSRKVLSSFQHVAVRLRRGYPSRGQLATAFATARLHFTVQQATLFLFSFFESIRHLYFPVKSENPATDDTEFFRGLPAQGYTPAPVQSFLDFYDRVQRYSEQVNDSDCDVNHRKWRPRPLRDIQCYYGREWLEKA</sequence>
<organism evidence="2 3">
    <name type="scientific">Gibberella fujikuroi (strain CBS 195.34 / IMI 58289 / NRRL A-6831)</name>
    <name type="common">Bakanae and foot rot disease fungus</name>
    <name type="synonym">Fusarium fujikuroi</name>
    <dbReference type="NCBI Taxonomy" id="1279085"/>
    <lineage>
        <taxon>Eukaryota</taxon>
        <taxon>Fungi</taxon>
        <taxon>Dikarya</taxon>
        <taxon>Ascomycota</taxon>
        <taxon>Pezizomycotina</taxon>
        <taxon>Sordariomycetes</taxon>
        <taxon>Hypocreomycetidae</taxon>
        <taxon>Hypocreales</taxon>
        <taxon>Nectriaceae</taxon>
        <taxon>Fusarium</taxon>
        <taxon>Fusarium fujikuroi species complex</taxon>
    </lineage>
</organism>
<dbReference type="Pfam" id="PF20150">
    <property type="entry name" value="2EXR"/>
    <property type="match status" value="1"/>
</dbReference>
<name>S0ELM3_GIBF5</name>
<gene>
    <name evidence="2" type="ORF">FFUJ_10872</name>
</gene>
<dbReference type="Proteomes" id="UP000016800">
    <property type="component" value="Chromosome X"/>
</dbReference>
<reference evidence="3" key="1">
    <citation type="journal article" date="2013" name="PLoS Pathog.">
        <title>Deciphering the cryptic genome: genome-wide analyses of the rice pathogen Fusarium fujikuroi reveal complex regulation of secondary metabolism and novel metabolites.</title>
        <authorList>
            <person name="Wiemann P."/>
            <person name="Sieber C.M."/>
            <person name="von Bargen K.W."/>
            <person name="Studt L."/>
            <person name="Niehaus E.M."/>
            <person name="Espino J.J."/>
            <person name="Huss K."/>
            <person name="Michielse C.B."/>
            <person name="Albermann S."/>
            <person name="Wagner D."/>
            <person name="Bergner S.V."/>
            <person name="Connolly L.R."/>
            <person name="Fischer A."/>
            <person name="Reuter G."/>
            <person name="Kleigrewe K."/>
            <person name="Bald T."/>
            <person name="Wingfield B.D."/>
            <person name="Ophir R."/>
            <person name="Freeman S."/>
            <person name="Hippler M."/>
            <person name="Smith K.M."/>
            <person name="Brown D.W."/>
            <person name="Proctor R.H."/>
            <person name="Munsterkotter M."/>
            <person name="Freitag M."/>
            <person name="Humpf H.U."/>
            <person name="Guldener U."/>
            <person name="Tudzynski B."/>
        </authorList>
    </citation>
    <scope>NUCLEOTIDE SEQUENCE [LARGE SCALE GENOMIC DNA]</scope>
    <source>
        <strain evidence="3">CBS 195.34 / IMI 58289 / NRRL A-6831</strain>
    </source>
</reference>
<dbReference type="AlphaFoldDB" id="S0ELM3"/>
<dbReference type="VEuPathDB" id="FungiDB:FFUJ_10872"/>
<evidence type="ECO:0000313" key="2">
    <source>
        <dbReference type="EMBL" id="CCT74802.1"/>
    </source>
</evidence>